<name>A0A4Z1K730_9HELO</name>
<evidence type="ECO:0000313" key="3">
    <source>
        <dbReference type="Proteomes" id="UP000297280"/>
    </source>
</evidence>
<dbReference type="Proteomes" id="UP000297280">
    <property type="component" value="Unassembled WGS sequence"/>
</dbReference>
<protein>
    <submittedName>
        <fullName evidence="2">Uncharacterized protein</fullName>
    </submittedName>
</protein>
<feature type="region of interest" description="Disordered" evidence="1">
    <location>
        <begin position="92"/>
        <end position="140"/>
    </location>
</feature>
<dbReference type="AlphaFoldDB" id="A0A4Z1K730"/>
<sequence length="140" mass="15141">MEFICNDLPIPYSVSSLLSAEFTDNDETTYLGFTGQTFGIHEPKRKHPLLSLRWIQEAGVVSPSPTTSSFDVAPMIIIFSRPDLFVTCPSGGNNERPCKKAESEHRNHQYGGGAVTRPEISGSLVRPDGISSSGARGGNT</sequence>
<accession>A0A4Z1K730</accession>
<dbReference type="EMBL" id="PQXO01001134">
    <property type="protein sequence ID" value="TGO81468.1"/>
    <property type="molecule type" value="Genomic_DNA"/>
</dbReference>
<organism evidence="2 3">
    <name type="scientific">Botrytis porri</name>
    <dbReference type="NCBI Taxonomy" id="87229"/>
    <lineage>
        <taxon>Eukaryota</taxon>
        <taxon>Fungi</taxon>
        <taxon>Dikarya</taxon>
        <taxon>Ascomycota</taxon>
        <taxon>Pezizomycotina</taxon>
        <taxon>Leotiomycetes</taxon>
        <taxon>Helotiales</taxon>
        <taxon>Sclerotiniaceae</taxon>
        <taxon>Botrytis</taxon>
    </lineage>
</organism>
<gene>
    <name evidence="2" type="ORF">BPOR_1141g00010</name>
</gene>
<proteinExistence type="predicted"/>
<comment type="caution">
    <text evidence="2">The sequence shown here is derived from an EMBL/GenBank/DDBJ whole genome shotgun (WGS) entry which is preliminary data.</text>
</comment>
<reference evidence="2 3" key="1">
    <citation type="submission" date="2017-12" db="EMBL/GenBank/DDBJ databases">
        <title>Comparative genomics of Botrytis spp.</title>
        <authorList>
            <person name="Valero-Jimenez C.A."/>
            <person name="Tapia P."/>
            <person name="Veloso J."/>
            <person name="Silva-Moreno E."/>
            <person name="Staats M."/>
            <person name="Valdes J.H."/>
            <person name="Van Kan J.A.L."/>
        </authorList>
    </citation>
    <scope>NUCLEOTIDE SEQUENCE [LARGE SCALE GENOMIC DNA]</scope>
    <source>
        <strain evidence="2 3">MUCL3349</strain>
    </source>
</reference>
<evidence type="ECO:0000256" key="1">
    <source>
        <dbReference type="SAM" id="MobiDB-lite"/>
    </source>
</evidence>
<evidence type="ECO:0000313" key="2">
    <source>
        <dbReference type="EMBL" id="TGO81468.1"/>
    </source>
</evidence>
<keyword evidence="3" id="KW-1185">Reference proteome</keyword>
<feature type="compositionally biased region" description="Basic and acidic residues" evidence="1">
    <location>
        <begin position="96"/>
        <end position="107"/>
    </location>
</feature>